<dbReference type="Proteomes" id="UP000317909">
    <property type="component" value="Chromosome"/>
</dbReference>
<evidence type="ECO:0000313" key="1">
    <source>
        <dbReference type="EMBL" id="QDT74338.1"/>
    </source>
</evidence>
<dbReference type="KEGG" id="llh:I41_35330"/>
<accession>A0A517U136</accession>
<keyword evidence="2" id="KW-1185">Reference proteome</keyword>
<proteinExistence type="predicted"/>
<gene>
    <name evidence="1" type="ORF">I41_35330</name>
</gene>
<dbReference type="AlphaFoldDB" id="A0A517U136"/>
<evidence type="ECO:0000313" key="2">
    <source>
        <dbReference type="Proteomes" id="UP000317909"/>
    </source>
</evidence>
<reference evidence="1 2" key="1">
    <citation type="submission" date="2019-02" db="EMBL/GenBank/DDBJ databases">
        <title>Deep-cultivation of Planctomycetes and their phenomic and genomic characterization uncovers novel biology.</title>
        <authorList>
            <person name="Wiegand S."/>
            <person name="Jogler M."/>
            <person name="Boedeker C."/>
            <person name="Pinto D."/>
            <person name="Vollmers J."/>
            <person name="Rivas-Marin E."/>
            <person name="Kohn T."/>
            <person name="Peeters S.H."/>
            <person name="Heuer A."/>
            <person name="Rast P."/>
            <person name="Oberbeckmann S."/>
            <person name="Bunk B."/>
            <person name="Jeske O."/>
            <person name="Meyerdierks A."/>
            <person name="Storesund J.E."/>
            <person name="Kallscheuer N."/>
            <person name="Luecker S."/>
            <person name="Lage O.M."/>
            <person name="Pohl T."/>
            <person name="Merkel B.J."/>
            <person name="Hornburger P."/>
            <person name="Mueller R.-W."/>
            <person name="Bruemmer F."/>
            <person name="Labrenz M."/>
            <person name="Spormann A.M."/>
            <person name="Op den Camp H."/>
            <person name="Overmann J."/>
            <person name="Amann R."/>
            <person name="Jetten M.S.M."/>
            <person name="Mascher T."/>
            <person name="Medema M.H."/>
            <person name="Devos D.P."/>
            <person name="Kaster A.-K."/>
            <person name="Ovreas L."/>
            <person name="Rohde M."/>
            <person name="Galperin M.Y."/>
            <person name="Jogler C."/>
        </authorList>
    </citation>
    <scope>NUCLEOTIDE SEQUENCE [LARGE SCALE GENOMIC DNA]</scope>
    <source>
        <strain evidence="1 2">I41</strain>
    </source>
</reference>
<protein>
    <submittedName>
        <fullName evidence="1">Uncharacterized protein</fullName>
    </submittedName>
</protein>
<name>A0A517U136_9BACT</name>
<organism evidence="1 2">
    <name type="scientific">Lacipirellula limnantheis</name>
    <dbReference type="NCBI Taxonomy" id="2528024"/>
    <lineage>
        <taxon>Bacteria</taxon>
        <taxon>Pseudomonadati</taxon>
        <taxon>Planctomycetota</taxon>
        <taxon>Planctomycetia</taxon>
        <taxon>Pirellulales</taxon>
        <taxon>Lacipirellulaceae</taxon>
        <taxon>Lacipirellula</taxon>
    </lineage>
</organism>
<sequence length="203" mass="21895">MISRLLMTHATLVESLNWIAGVSLTLCLACSGHAAEATKESPSKVAESIAGDWTAVPEVQGFFDRLSSAPTSLGGVVEHVHIELMEPEKIIGGFKDLKLGEQRLKKSLADANHIVIGGGHLSGSVKERPLAYLDEHFLLTQCDGETFISALIIDAAEFMPQRIHRIPGKKRSDDVLIVEFGSATHNQICVLRRGQAVAPAPPK</sequence>
<dbReference type="EMBL" id="CP036339">
    <property type="protein sequence ID" value="QDT74338.1"/>
    <property type="molecule type" value="Genomic_DNA"/>
</dbReference>